<evidence type="ECO:0000313" key="4">
    <source>
        <dbReference type="EMBL" id="MBF9140819.1"/>
    </source>
</evidence>
<dbReference type="Pfam" id="PF00929">
    <property type="entry name" value="RNase_T"/>
    <property type="match status" value="1"/>
</dbReference>
<dbReference type="Gene3D" id="3.30.420.10">
    <property type="entry name" value="Ribonuclease H-like superfamily/Ribonuclease H"/>
    <property type="match status" value="1"/>
</dbReference>
<proteinExistence type="predicted"/>
<dbReference type="EMBL" id="JADQDP010000001">
    <property type="protein sequence ID" value="MBF9140819.1"/>
    <property type="molecule type" value="Genomic_DNA"/>
</dbReference>
<organism evidence="4 5">
    <name type="scientific">Hymenobacter properus</name>
    <dbReference type="NCBI Taxonomy" id="2791026"/>
    <lineage>
        <taxon>Bacteria</taxon>
        <taxon>Pseudomonadati</taxon>
        <taxon>Bacteroidota</taxon>
        <taxon>Cytophagia</taxon>
        <taxon>Cytophagales</taxon>
        <taxon>Hymenobacteraceae</taxon>
        <taxon>Hymenobacter</taxon>
    </lineage>
</organism>
<comment type="function">
    <text evidence="1">DNA polymerase III is a complex, multichain enzyme responsible for most of the replicative synthesis in bacteria. The epsilon subunit contain the editing function and is a proofreading 3'-5' exonuclease.</text>
</comment>
<comment type="subunit">
    <text evidence="2">DNA polymerase III contains a core (composed of alpha, epsilon and theta chains) that associates with a tau subunit. This core dimerizes to form the POLIII' complex. PolIII' associates with the gamma complex (composed of gamma, delta, delta', psi and chi chains) and with the beta chain to form the complete DNA polymerase III complex.</text>
</comment>
<dbReference type="GO" id="GO:0003676">
    <property type="term" value="F:nucleic acid binding"/>
    <property type="evidence" value="ECO:0007669"/>
    <property type="project" value="InterPro"/>
</dbReference>
<evidence type="ECO:0000313" key="5">
    <source>
        <dbReference type="Proteomes" id="UP000645610"/>
    </source>
</evidence>
<sequence length="203" mass="21779">MLNNLIVFDFETTGLNPFTDHVTEIAAVRLRGGREVGSFHTLVAFGGEVPADITKLTGITTELCAKGLPPRTAFALLRNFIGADVLVAHNAAFDVAYLEQMYARLGASGGVSNDFLCTKTLAVACVHPAPANYRLGTLCQHFEIELTGAHRAMNDVRATAKLLDLLRATYNEEGTAALLNCCGMGPKHHPQRGLPAHAKPIVQ</sequence>
<dbReference type="GO" id="GO:0005829">
    <property type="term" value="C:cytosol"/>
    <property type="evidence" value="ECO:0007669"/>
    <property type="project" value="TreeGrafter"/>
</dbReference>
<dbReference type="SUPFAM" id="SSF53098">
    <property type="entry name" value="Ribonuclease H-like"/>
    <property type="match status" value="1"/>
</dbReference>
<dbReference type="FunFam" id="3.30.420.10:FF:000045">
    <property type="entry name" value="3'-5' exonuclease DinG"/>
    <property type="match status" value="1"/>
</dbReference>
<dbReference type="PANTHER" id="PTHR30231">
    <property type="entry name" value="DNA POLYMERASE III SUBUNIT EPSILON"/>
    <property type="match status" value="1"/>
</dbReference>
<dbReference type="InterPro" id="IPR013520">
    <property type="entry name" value="Ribonucl_H"/>
</dbReference>
<dbReference type="InterPro" id="IPR036397">
    <property type="entry name" value="RNaseH_sf"/>
</dbReference>
<evidence type="ECO:0000256" key="1">
    <source>
        <dbReference type="ARBA" id="ARBA00025483"/>
    </source>
</evidence>
<gene>
    <name evidence="4" type="ORF">I2I01_04190</name>
</gene>
<evidence type="ECO:0000259" key="3">
    <source>
        <dbReference type="SMART" id="SM00479"/>
    </source>
</evidence>
<keyword evidence="4" id="KW-0378">Hydrolase</keyword>
<dbReference type="GO" id="GO:0008408">
    <property type="term" value="F:3'-5' exonuclease activity"/>
    <property type="evidence" value="ECO:0007669"/>
    <property type="project" value="TreeGrafter"/>
</dbReference>
<accession>A0A931FLM0</accession>
<dbReference type="CDD" id="cd06127">
    <property type="entry name" value="DEDDh"/>
    <property type="match status" value="1"/>
</dbReference>
<dbReference type="InterPro" id="IPR012337">
    <property type="entry name" value="RNaseH-like_sf"/>
</dbReference>
<feature type="domain" description="Exonuclease" evidence="3">
    <location>
        <begin position="4"/>
        <end position="172"/>
    </location>
</feature>
<keyword evidence="4" id="KW-0269">Exonuclease</keyword>
<comment type="caution">
    <text evidence="4">The sequence shown here is derived from an EMBL/GenBank/DDBJ whole genome shotgun (WGS) entry which is preliminary data.</text>
</comment>
<protein>
    <submittedName>
        <fullName evidence="4">3'-5' exonuclease</fullName>
    </submittedName>
</protein>
<dbReference type="Proteomes" id="UP000645610">
    <property type="component" value="Unassembled WGS sequence"/>
</dbReference>
<keyword evidence="4" id="KW-0540">Nuclease</keyword>
<dbReference type="SMART" id="SM00479">
    <property type="entry name" value="EXOIII"/>
    <property type="match status" value="1"/>
</dbReference>
<dbReference type="GO" id="GO:0045004">
    <property type="term" value="P:DNA replication proofreading"/>
    <property type="evidence" value="ECO:0007669"/>
    <property type="project" value="TreeGrafter"/>
</dbReference>
<keyword evidence="5" id="KW-1185">Reference proteome</keyword>
<dbReference type="RefSeq" id="WP_196285155.1">
    <property type="nucleotide sequence ID" value="NZ_JADQDP010000001.1"/>
</dbReference>
<dbReference type="AlphaFoldDB" id="A0A931FLM0"/>
<dbReference type="PANTHER" id="PTHR30231:SF41">
    <property type="entry name" value="DNA POLYMERASE III SUBUNIT EPSILON"/>
    <property type="match status" value="1"/>
</dbReference>
<reference evidence="4 5" key="1">
    <citation type="submission" date="2020-11" db="EMBL/GenBank/DDBJ databases">
        <authorList>
            <person name="Kim M.K."/>
        </authorList>
    </citation>
    <scope>NUCLEOTIDE SEQUENCE [LARGE SCALE GENOMIC DNA]</scope>
    <source>
        <strain evidence="4 5">BT439</strain>
    </source>
</reference>
<name>A0A931FLM0_9BACT</name>
<evidence type="ECO:0000256" key="2">
    <source>
        <dbReference type="ARBA" id="ARBA00026073"/>
    </source>
</evidence>